<dbReference type="OrthoDB" id="798979at2"/>
<dbReference type="KEGG" id="hhy:Halhy_0366"/>
<name>F4KX50_HALH1</name>
<dbReference type="HOGENOM" id="CLU_2023463_0_0_10"/>
<dbReference type="Proteomes" id="UP000008461">
    <property type="component" value="Chromosome"/>
</dbReference>
<dbReference type="AlphaFoldDB" id="F4KX50"/>
<reference evidence="1 2" key="1">
    <citation type="journal article" date="2011" name="Stand. Genomic Sci.">
        <title>Complete genome sequence of Haliscomenobacter hydrossis type strain (O).</title>
        <authorList>
            <consortium name="US DOE Joint Genome Institute (JGI-PGF)"/>
            <person name="Daligault H."/>
            <person name="Lapidus A."/>
            <person name="Zeytun A."/>
            <person name="Nolan M."/>
            <person name="Lucas S."/>
            <person name="Del Rio T.G."/>
            <person name="Tice H."/>
            <person name="Cheng J.F."/>
            <person name="Tapia R."/>
            <person name="Han C."/>
            <person name="Goodwin L."/>
            <person name="Pitluck S."/>
            <person name="Liolios K."/>
            <person name="Pagani I."/>
            <person name="Ivanova N."/>
            <person name="Huntemann M."/>
            <person name="Mavromatis K."/>
            <person name="Mikhailova N."/>
            <person name="Pati A."/>
            <person name="Chen A."/>
            <person name="Palaniappan K."/>
            <person name="Land M."/>
            <person name="Hauser L."/>
            <person name="Brambilla E.M."/>
            <person name="Rohde M."/>
            <person name="Verbarg S."/>
            <person name="Goker M."/>
            <person name="Bristow J."/>
            <person name="Eisen J.A."/>
            <person name="Markowitz V."/>
            <person name="Hugenholtz P."/>
            <person name="Kyrpides N.C."/>
            <person name="Klenk H.P."/>
            <person name="Woyke T."/>
        </authorList>
    </citation>
    <scope>NUCLEOTIDE SEQUENCE [LARGE SCALE GENOMIC DNA]</scope>
    <source>
        <strain evidence="2">ATCC 27775 / DSM 1100 / LMG 10767 / O</strain>
    </source>
</reference>
<evidence type="ECO:0000313" key="2">
    <source>
        <dbReference type="Proteomes" id="UP000008461"/>
    </source>
</evidence>
<accession>F4KX50</accession>
<evidence type="ECO:0000313" key="1">
    <source>
        <dbReference type="EMBL" id="AEE48278.1"/>
    </source>
</evidence>
<protein>
    <submittedName>
        <fullName evidence="1">Uncharacterized protein</fullName>
    </submittedName>
</protein>
<reference key="2">
    <citation type="submission" date="2011-04" db="EMBL/GenBank/DDBJ databases">
        <title>Complete sequence of chromosome of Haliscomenobacter hydrossis DSM 1100.</title>
        <authorList>
            <consortium name="US DOE Joint Genome Institute (JGI-PGF)"/>
            <person name="Lucas S."/>
            <person name="Han J."/>
            <person name="Lapidus A."/>
            <person name="Bruce D."/>
            <person name="Goodwin L."/>
            <person name="Pitluck S."/>
            <person name="Peters L."/>
            <person name="Kyrpides N."/>
            <person name="Mavromatis K."/>
            <person name="Ivanova N."/>
            <person name="Ovchinnikova G."/>
            <person name="Pagani I."/>
            <person name="Daligault H."/>
            <person name="Detter J.C."/>
            <person name="Han C."/>
            <person name="Land M."/>
            <person name="Hauser L."/>
            <person name="Markowitz V."/>
            <person name="Cheng J.-F."/>
            <person name="Hugenholtz P."/>
            <person name="Woyke T."/>
            <person name="Wu D."/>
            <person name="Verbarg S."/>
            <person name="Frueling A."/>
            <person name="Brambilla E."/>
            <person name="Klenk H.-P."/>
            <person name="Eisen J.A."/>
        </authorList>
    </citation>
    <scope>NUCLEOTIDE SEQUENCE</scope>
    <source>
        <strain>DSM 1100</strain>
    </source>
</reference>
<dbReference type="STRING" id="760192.Halhy_0366"/>
<gene>
    <name evidence="1" type="ordered locus">Halhy_0366</name>
</gene>
<proteinExistence type="predicted"/>
<sequence>MLRLMDKTDIFVMHFIKNNDVMAFSIDNMNLKYIIDETGEKTEVVIPIEVWTEIRAILELDVLKQKLKKAFQDVEAIEKGELPEVTLSEFLKNDLTEAFQEMHDMKNGLKPRLSFNDVIDEL</sequence>
<keyword evidence="2" id="KW-1185">Reference proteome</keyword>
<organism evidence="1 2">
    <name type="scientific">Haliscomenobacter hydrossis (strain ATCC 27775 / DSM 1100 / LMG 10767 / O)</name>
    <dbReference type="NCBI Taxonomy" id="760192"/>
    <lineage>
        <taxon>Bacteria</taxon>
        <taxon>Pseudomonadati</taxon>
        <taxon>Bacteroidota</taxon>
        <taxon>Saprospiria</taxon>
        <taxon>Saprospirales</taxon>
        <taxon>Haliscomenobacteraceae</taxon>
        <taxon>Haliscomenobacter</taxon>
    </lineage>
</organism>
<dbReference type="EMBL" id="CP002691">
    <property type="protein sequence ID" value="AEE48278.1"/>
    <property type="molecule type" value="Genomic_DNA"/>
</dbReference>
<dbReference type="RefSeq" id="WP_013762842.1">
    <property type="nucleotide sequence ID" value="NC_015510.1"/>
</dbReference>